<dbReference type="Proteomes" id="UP000664417">
    <property type="component" value="Unassembled WGS sequence"/>
</dbReference>
<feature type="signal peptide" evidence="7">
    <location>
        <begin position="1"/>
        <end position="20"/>
    </location>
</feature>
<protein>
    <submittedName>
        <fullName evidence="9">S8 family serine peptidase</fullName>
    </submittedName>
</protein>
<evidence type="ECO:0000256" key="4">
    <source>
        <dbReference type="ARBA" id="ARBA00022825"/>
    </source>
</evidence>
<sequence length="402" mass="43728">MKLLKLFLITFVLLPSPLFAQQDFVVALSFPANITNVVNDLTISQYESSSDNLFHKIVVTDNLSATEILEQLNSNGAVFHAEANKSVQLDSIDTPVILDSRSILMLDDDLNQLPGGSSNPLEIWDQPFHRLIEHREVMRYARGAGMTVAVIDTGVDTSHPFLSPYLINGYDFIDNDWDPNEENAVYGITGANEIGYGHGTHVAGIIRLVAPDANIMPIRVVDSRGHAELFDVIQGIAHAVKNNADVINMSFSVSETSPLLNLWIDEAHRNNILVVTSAGNENTSNLNFPANIPGVVTVSSITNTGYKSGFANYGNLVDLVAPGEQITSCYPGGGWAGRSGTSMATPMVAAQAAVLRSYRTATSRDDLVRAIYYTSYSVSYLNPGRGLGEGLIDMWKALVWVH</sequence>
<dbReference type="Gene3D" id="3.40.50.200">
    <property type="entry name" value="Peptidase S8/S53 domain"/>
    <property type="match status" value="1"/>
</dbReference>
<evidence type="ECO:0000256" key="7">
    <source>
        <dbReference type="SAM" id="SignalP"/>
    </source>
</evidence>
<dbReference type="SUPFAM" id="SSF52743">
    <property type="entry name" value="Subtilisin-like"/>
    <property type="match status" value="1"/>
</dbReference>
<dbReference type="InterPro" id="IPR015500">
    <property type="entry name" value="Peptidase_S8_subtilisin-rel"/>
</dbReference>
<evidence type="ECO:0000256" key="3">
    <source>
        <dbReference type="ARBA" id="ARBA00022801"/>
    </source>
</evidence>
<comment type="caution">
    <text evidence="9">The sequence shown here is derived from an EMBL/GenBank/DDBJ whole genome shotgun (WGS) entry which is preliminary data.</text>
</comment>
<comment type="similarity">
    <text evidence="1 5 6">Belongs to the peptidase S8 family.</text>
</comment>
<evidence type="ECO:0000313" key="9">
    <source>
        <dbReference type="EMBL" id="MBO1323294.1"/>
    </source>
</evidence>
<feature type="domain" description="Peptidase S8/S53" evidence="8">
    <location>
        <begin position="143"/>
        <end position="375"/>
    </location>
</feature>
<keyword evidence="4 5" id="KW-0720">Serine protease</keyword>
<dbReference type="InterPro" id="IPR051048">
    <property type="entry name" value="Peptidase_S8/S53_subtilisin"/>
</dbReference>
<keyword evidence="10" id="KW-1185">Reference proteome</keyword>
<feature type="active site" description="Charge relay system" evidence="5">
    <location>
        <position position="152"/>
    </location>
</feature>
<evidence type="ECO:0000259" key="8">
    <source>
        <dbReference type="Pfam" id="PF00082"/>
    </source>
</evidence>
<accession>A0A8J7U7S3</accession>
<dbReference type="PROSITE" id="PS00138">
    <property type="entry name" value="SUBTILASE_SER"/>
    <property type="match status" value="1"/>
</dbReference>
<evidence type="ECO:0000256" key="5">
    <source>
        <dbReference type="PROSITE-ProRule" id="PRU01240"/>
    </source>
</evidence>
<dbReference type="PANTHER" id="PTHR43399:SF4">
    <property type="entry name" value="CELL WALL-ASSOCIATED PROTEASE"/>
    <property type="match status" value="1"/>
</dbReference>
<reference evidence="9" key="1">
    <citation type="submission" date="2021-03" db="EMBL/GenBank/DDBJ databases">
        <authorList>
            <person name="Wang G."/>
        </authorList>
    </citation>
    <scope>NUCLEOTIDE SEQUENCE</scope>
    <source>
        <strain evidence="9">KCTC 12899</strain>
    </source>
</reference>
<dbReference type="RefSeq" id="WP_207863421.1">
    <property type="nucleotide sequence ID" value="NZ_JAFREP010000056.1"/>
</dbReference>
<dbReference type="PROSITE" id="PS00136">
    <property type="entry name" value="SUBTILASE_ASP"/>
    <property type="match status" value="1"/>
</dbReference>
<gene>
    <name evidence="9" type="ORF">J3U88_32815</name>
</gene>
<organism evidence="9 10">
    <name type="scientific">Acanthopleuribacter pedis</name>
    <dbReference type="NCBI Taxonomy" id="442870"/>
    <lineage>
        <taxon>Bacteria</taxon>
        <taxon>Pseudomonadati</taxon>
        <taxon>Acidobacteriota</taxon>
        <taxon>Holophagae</taxon>
        <taxon>Acanthopleuribacterales</taxon>
        <taxon>Acanthopleuribacteraceae</taxon>
        <taxon>Acanthopleuribacter</taxon>
    </lineage>
</organism>
<dbReference type="InterPro" id="IPR023827">
    <property type="entry name" value="Peptidase_S8_Asp-AS"/>
</dbReference>
<feature type="active site" description="Charge relay system" evidence="5">
    <location>
        <position position="342"/>
    </location>
</feature>
<name>A0A8J7U7S3_9BACT</name>
<dbReference type="PROSITE" id="PS51892">
    <property type="entry name" value="SUBTILASE"/>
    <property type="match status" value="1"/>
</dbReference>
<evidence type="ECO:0000256" key="2">
    <source>
        <dbReference type="ARBA" id="ARBA00022670"/>
    </source>
</evidence>
<dbReference type="PANTHER" id="PTHR43399">
    <property type="entry name" value="SUBTILISIN-RELATED"/>
    <property type="match status" value="1"/>
</dbReference>
<dbReference type="PRINTS" id="PR00723">
    <property type="entry name" value="SUBTILISIN"/>
</dbReference>
<keyword evidence="2 5" id="KW-0645">Protease</keyword>
<dbReference type="InterPro" id="IPR036852">
    <property type="entry name" value="Peptidase_S8/S53_dom_sf"/>
</dbReference>
<feature type="active site" description="Charge relay system" evidence="5">
    <location>
        <position position="198"/>
    </location>
</feature>
<dbReference type="InterPro" id="IPR000209">
    <property type="entry name" value="Peptidase_S8/S53_dom"/>
</dbReference>
<dbReference type="AlphaFoldDB" id="A0A8J7U7S3"/>
<dbReference type="EMBL" id="JAFREP010000056">
    <property type="protein sequence ID" value="MBO1323294.1"/>
    <property type="molecule type" value="Genomic_DNA"/>
</dbReference>
<dbReference type="Pfam" id="PF00082">
    <property type="entry name" value="Peptidase_S8"/>
    <property type="match status" value="1"/>
</dbReference>
<evidence type="ECO:0000313" key="10">
    <source>
        <dbReference type="Proteomes" id="UP000664417"/>
    </source>
</evidence>
<keyword evidence="7" id="KW-0732">Signal</keyword>
<evidence type="ECO:0000256" key="6">
    <source>
        <dbReference type="RuleBase" id="RU003355"/>
    </source>
</evidence>
<keyword evidence="3 5" id="KW-0378">Hydrolase</keyword>
<dbReference type="GO" id="GO:0006508">
    <property type="term" value="P:proteolysis"/>
    <property type="evidence" value="ECO:0007669"/>
    <property type="project" value="UniProtKB-KW"/>
</dbReference>
<proteinExistence type="inferred from homology"/>
<evidence type="ECO:0000256" key="1">
    <source>
        <dbReference type="ARBA" id="ARBA00011073"/>
    </source>
</evidence>
<dbReference type="InterPro" id="IPR023828">
    <property type="entry name" value="Peptidase_S8_Ser-AS"/>
</dbReference>
<feature type="chain" id="PRO_5035155442" evidence="7">
    <location>
        <begin position="21"/>
        <end position="402"/>
    </location>
</feature>
<dbReference type="GO" id="GO:0004252">
    <property type="term" value="F:serine-type endopeptidase activity"/>
    <property type="evidence" value="ECO:0007669"/>
    <property type="project" value="UniProtKB-UniRule"/>
</dbReference>